<reference evidence="18" key="1">
    <citation type="submission" date="2015-03" db="EMBL/GenBank/DDBJ databases">
        <title>A transcriptome of Araucaria cunninghamii, an australian fine timber species.</title>
        <authorList>
            <person name="Jing Yi C.J.Y."/>
            <person name="Yin San L.Y.S."/>
            <person name="Abdul Karim S.S."/>
            <person name="Wan Azmi N.N."/>
            <person name="Hercus R.R."/>
            <person name="Croft L.L."/>
        </authorList>
    </citation>
    <scope>NUCLEOTIDE SEQUENCE</scope>
    <source>
        <strain evidence="18">MI0301</strain>
        <tissue evidence="18">Leaf</tissue>
    </source>
</reference>
<evidence type="ECO:0000313" key="18">
    <source>
        <dbReference type="EMBL" id="JAG96272.1"/>
    </source>
</evidence>
<keyword evidence="6 12" id="KW-0620">Polyamine biosynthesis</keyword>
<feature type="site" description="Cleavage (non-hydrolytic); by autolysis" evidence="16">
    <location>
        <begin position="79"/>
        <end position="80"/>
    </location>
</feature>
<evidence type="ECO:0000256" key="12">
    <source>
        <dbReference type="PIRNR" id="PIRNR001355"/>
    </source>
</evidence>
<feature type="active site" description="Proton acceptor; for processing activity" evidence="13">
    <location>
        <position position="246"/>
    </location>
</feature>
<dbReference type="PANTHER" id="PTHR11570">
    <property type="entry name" value="S-ADENOSYLMETHIONINE DECARBOXYLASE"/>
    <property type="match status" value="1"/>
</dbReference>
<comment type="pathway">
    <text evidence="1 12">Amine and polyamine biosynthesis; S-adenosylmethioninamine biosynthesis; S-adenosylmethioninamine from S-adenosyl-L-methionine: step 1/1.</text>
</comment>
<dbReference type="Pfam" id="PF01536">
    <property type="entry name" value="SAM_decarbox"/>
    <property type="match status" value="1"/>
</dbReference>
<dbReference type="NCBIfam" id="TIGR00535">
    <property type="entry name" value="SAM_DCase"/>
    <property type="match status" value="1"/>
</dbReference>
<evidence type="ECO:0000256" key="5">
    <source>
        <dbReference type="ARBA" id="ARBA00023066"/>
    </source>
</evidence>
<accession>A0A0D6QXG4</accession>
<dbReference type="GO" id="GO:0006597">
    <property type="term" value="P:spermine biosynthetic process"/>
    <property type="evidence" value="ECO:0007669"/>
    <property type="project" value="InterPro"/>
</dbReference>
<sequence>MGVSGGDCLAAPTMSAIGFEGFEKRLEIEFFPSSFFTDPEGRGLRSLTRAQLDEILKLAECTIVSELSNEHVDSYVLSESSMFIYPYKIVLKTCGTTKLLLSIAQILKNASSLSLCVKSIKYSRGTFIFVGAQSFPHRSFSEEVSYLDKFFGNLGCGGKAYVMEDSSKNYNWHVYSASADGVSGGEIAEPLYTLEMCMTQLDCERASVFYKNKSESASEMTLHSGICNILPDSKICDFEFDPCGYSMNAIEGAAVSTIHVTPEDGFSYASFESIGYGPKDIDLSLLVERVLSCFRPKEFSIAVHVNARVGESSWTKVDQPPQGYICDMMYDQELAGNNNLIYLTYRRGNEEFPRTALPKHAWEEESKENDSLHVTEKK</sequence>
<feature type="active site" description="Proton donor; for catalytic activity" evidence="13">
    <location>
        <position position="94"/>
    </location>
</feature>
<dbReference type="UniPathway" id="UPA00331">
    <property type="reaction ID" value="UER00451"/>
</dbReference>
<proteinExistence type="inferred from homology"/>
<keyword evidence="3 12" id="KW-0949">S-adenosyl-L-methionine</keyword>
<feature type="binding site" evidence="14">
    <location>
        <position position="79"/>
    </location>
    <ligand>
        <name>substrate</name>
    </ligand>
</feature>
<feature type="binding site" evidence="14">
    <location>
        <position position="240"/>
    </location>
    <ligand>
        <name>substrate</name>
    </ligand>
</feature>
<keyword evidence="5 12" id="KW-0745">Spermidine biosynthesis</keyword>
<evidence type="ECO:0000256" key="15">
    <source>
        <dbReference type="PIRSR" id="PIRSR001355-3"/>
    </source>
</evidence>
<dbReference type="GO" id="GO:0004014">
    <property type="term" value="F:adenosylmethionine decarboxylase activity"/>
    <property type="evidence" value="ECO:0007669"/>
    <property type="project" value="UniProtKB-EC"/>
</dbReference>
<dbReference type="Gene3D" id="3.60.90.10">
    <property type="entry name" value="S-adenosylmethionine decarboxylase"/>
    <property type="match status" value="1"/>
</dbReference>
<evidence type="ECO:0000256" key="7">
    <source>
        <dbReference type="ARBA" id="ARBA00023145"/>
    </source>
</evidence>
<protein>
    <recommendedName>
        <fullName evidence="12">S-adenosylmethionine decarboxylase proenzyme</fullName>
        <ecNumber evidence="12">4.1.1.50</ecNumber>
    </recommendedName>
</protein>
<keyword evidence="8 12" id="KW-0456">Lyase</keyword>
<evidence type="ECO:0000256" key="2">
    <source>
        <dbReference type="ARBA" id="ARBA00008466"/>
    </source>
</evidence>
<dbReference type="InterPro" id="IPR016067">
    <property type="entry name" value="S-AdoMet_deCO2ase_core"/>
</dbReference>
<evidence type="ECO:0000256" key="11">
    <source>
        <dbReference type="ARBA" id="ARBA00048112"/>
    </source>
</evidence>
<feature type="binding site" evidence="14">
    <location>
        <position position="19"/>
    </location>
    <ligand>
        <name>substrate</name>
    </ligand>
</feature>
<dbReference type="EMBL" id="GCKF01038022">
    <property type="protein sequence ID" value="JAG96272.1"/>
    <property type="molecule type" value="Transcribed_RNA"/>
</dbReference>
<evidence type="ECO:0000256" key="4">
    <source>
        <dbReference type="ARBA" id="ARBA00022793"/>
    </source>
</evidence>
<name>A0A0D6QXG4_ARACU</name>
<dbReference type="EC" id="4.1.1.50" evidence="12"/>
<feature type="chain" id="PRO_5042320268" description="S-adenosylmethionine decarboxylase beta chain" evidence="17">
    <location>
        <begin position="1"/>
        <end position="79"/>
    </location>
</feature>
<feature type="active site" description="Schiff-base intermediate with substrate; via pyruvic acid" evidence="13">
    <location>
        <position position="80"/>
    </location>
</feature>
<evidence type="ECO:0000256" key="3">
    <source>
        <dbReference type="ARBA" id="ARBA00022691"/>
    </source>
</evidence>
<dbReference type="PANTHER" id="PTHR11570:SF33">
    <property type="entry name" value="ADENOSYLMETHIONINE DECARBOXYLASE"/>
    <property type="match status" value="1"/>
</dbReference>
<evidence type="ECO:0000256" key="17">
    <source>
        <dbReference type="PIRSR" id="PIRSR001355-5"/>
    </source>
</evidence>
<organism evidence="18">
    <name type="scientific">Araucaria cunninghamii</name>
    <name type="common">Hoop pine</name>
    <name type="synonym">Moreton Bay pine</name>
    <dbReference type="NCBI Taxonomy" id="56994"/>
    <lineage>
        <taxon>Eukaryota</taxon>
        <taxon>Viridiplantae</taxon>
        <taxon>Streptophyta</taxon>
        <taxon>Embryophyta</taxon>
        <taxon>Tracheophyta</taxon>
        <taxon>Spermatophyta</taxon>
        <taxon>Pinopsida</taxon>
        <taxon>Pinidae</taxon>
        <taxon>Conifers II</taxon>
        <taxon>Araucariales</taxon>
        <taxon>Araucariaceae</taxon>
        <taxon>Araucaria</taxon>
    </lineage>
</organism>
<keyword evidence="16" id="KW-0068">Autocatalytic cleavage</keyword>
<dbReference type="FunFam" id="3.60.90.10:FF:000002">
    <property type="entry name" value="S-adenosylmethionine decarboxylase proenzyme"/>
    <property type="match status" value="1"/>
</dbReference>
<evidence type="ECO:0000256" key="1">
    <source>
        <dbReference type="ARBA" id="ARBA00004911"/>
    </source>
</evidence>
<keyword evidence="9 12" id="KW-0704">Schiff base</keyword>
<dbReference type="InterPro" id="IPR018166">
    <property type="entry name" value="S-AdoMet_deCO2ase_CS"/>
</dbReference>
<feature type="chain" id="PRO_5042320269" description="S-adenosylmethionine decarboxylase alpha chain" evidence="17">
    <location>
        <begin position="80"/>
        <end position="378"/>
    </location>
</feature>
<evidence type="ECO:0000256" key="9">
    <source>
        <dbReference type="ARBA" id="ARBA00023270"/>
    </source>
</evidence>
<keyword evidence="7 12" id="KW-0865">Zymogen</keyword>
<dbReference type="InterPro" id="IPR001985">
    <property type="entry name" value="S-AdoMet_decarboxylase_euk"/>
</dbReference>
<comment type="cofactor">
    <cofactor evidence="12">
        <name>pyruvate</name>
        <dbReference type="ChEBI" id="CHEBI:15361"/>
    </cofactor>
    <text evidence="12">Binds 1 pyruvoyl group covalently per subunit.</text>
</comment>
<feature type="modified residue" description="Pyruvic acid (Ser); by autocatalysis" evidence="15">
    <location>
        <position position="80"/>
    </location>
</feature>
<dbReference type="AlphaFoldDB" id="A0A0D6QXG4"/>
<dbReference type="GO" id="GO:0005829">
    <property type="term" value="C:cytosol"/>
    <property type="evidence" value="ECO:0007669"/>
    <property type="project" value="TreeGrafter"/>
</dbReference>
<dbReference type="SUPFAM" id="SSF56276">
    <property type="entry name" value="S-adenosylmethionine decarboxylase"/>
    <property type="match status" value="1"/>
</dbReference>
<keyword evidence="10 12" id="KW-0670">Pyruvate</keyword>
<feature type="binding site" evidence="14">
    <location>
        <position position="263"/>
    </location>
    <ligand>
        <name>substrate</name>
    </ligand>
</feature>
<evidence type="ECO:0000256" key="16">
    <source>
        <dbReference type="PIRSR" id="PIRSR001355-4"/>
    </source>
</evidence>
<evidence type="ECO:0000256" key="14">
    <source>
        <dbReference type="PIRSR" id="PIRSR001355-2"/>
    </source>
</evidence>
<dbReference type="PIRSF" id="PIRSF001355">
    <property type="entry name" value="S-AdenosylMet_decarboxylase"/>
    <property type="match status" value="1"/>
</dbReference>
<dbReference type="InterPro" id="IPR048283">
    <property type="entry name" value="AdoMetDC-like"/>
</dbReference>
<evidence type="ECO:0000256" key="10">
    <source>
        <dbReference type="ARBA" id="ARBA00023317"/>
    </source>
</evidence>
<dbReference type="Gene3D" id="3.30.360.50">
    <property type="entry name" value="S-adenosylmethionine decarboxylase"/>
    <property type="match status" value="1"/>
</dbReference>
<dbReference type="PROSITE" id="PS01336">
    <property type="entry name" value="ADOMETDC"/>
    <property type="match status" value="1"/>
</dbReference>
<comment type="similarity">
    <text evidence="2 12">Belongs to the eukaryotic AdoMetDC family.</text>
</comment>
<evidence type="ECO:0000256" key="13">
    <source>
        <dbReference type="PIRSR" id="PIRSR001355-1"/>
    </source>
</evidence>
<dbReference type="GO" id="GO:0099402">
    <property type="term" value="P:plant organ development"/>
    <property type="evidence" value="ECO:0007669"/>
    <property type="project" value="UniProtKB-ARBA"/>
</dbReference>
<keyword evidence="4 12" id="KW-0210">Decarboxylase</keyword>
<dbReference type="GO" id="GO:0008295">
    <property type="term" value="P:spermidine biosynthetic process"/>
    <property type="evidence" value="ECO:0007669"/>
    <property type="project" value="UniProtKB-KW"/>
</dbReference>
<dbReference type="FunFam" id="3.30.360.50:FF:000001">
    <property type="entry name" value="S-adenosylmethionine decarboxylase proenzyme"/>
    <property type="match status" value="1"/>
</dbReference>
<evidence type="ECO:0000256" key="8">
    <source>
        <dbReference type="ARBA" id="ARBA00023239"/>
    </source>
</evidence>
<feature type="active site" description="Proton acceptor; for processing activity" evidence="13">
    <location>
        <position position="259"/>
    </location>
</feature>
<comment type="catalytic activity">
    <reaction evidence="11 12">
        <text>S-adenosyl-L-methionine + H(+) = S-adenosyl 3-(methylsulfanyl)propylamine + CO2</text>
        <dbReference type="Rhea" id="RHEA:15981"/>
        <dbReference type="ChEBI" id="CHEBI:15378"/>
        <dbReference type="ChEBI" id="CHEBI:16526"/>
        <dbReference type="ChEBI" id="CHEBI:57443"/>
        <dbReference type="ChEBI" id="CHEBI:59789"/>
        <dbReference type="EC" id="4.1.1.50"/>
    </reaction>
</comment>
<evidence type="ECO:0000256" key="6">
    <source>
        <dbReference type="ARBA" id="ARBA00023115"/>
    </source>
</evidence>